<gene>
    <name evidence="1" type="ORF">DFQ11_1123</name>
</gene>
<comment type="caution">
    <text evidence="1">The sequence shown here is derived from an EMBL/GenBank/DDBJ whole genome shotgun (WGS) entry which is preliminary data.</text>
</comment>
<protein>
    <recommendedName>
        <fullName evidence="3">Lipoprotein</fullName>
    </recommendedName>
</protein>
<evidence type="ECO:0000313" key="2">
    <source>
        <dbReference type="Proteomes" id="UP000248054"/>
    </source>
</evidence>
<sequence>MKLKRTYFIILFSTITLGLFSSCNKNDDEKEEECITNKTEYVTSVNSPATGTVNQNVTIEVNFGVSNGCGGFGKFIETENGTTRIIEVEAKYVGCICTQDAPIRKTNYEFITNTAGNYELKFKSSPTEFITVNLMIN</sequence>
<organism evidence="1 2">
    <name type="scientific">Winogradskyella epiphytica</name>
    <dbReference type="NCBI Taxonomy" id="262005"/>
    <lineage>
        <taxon>Bacteria</taxon>
        <taxon>Pseudomonadati</taxon>
        <taxon>Bacteroidota</taxon>
        <taxon>Flavobacteriia</taxon>
        <taxon>Flavobacteriales</taxon>
        <taxon>Flavobacteriaceae</taxon>
        <taxon>Winogradskyella</taxon>
    </lineage>
</organism>
<dbReference type="RefSeq" id="WP_229791310.1">
    <property type="nucleotide sequence ID" value="NZ_BMWQ01000013.1"/>
</dbReference>
<dbReference type="Proteomes" id="UP000248054">
    <property type="component" value="Unassembled WGS sequence"/>
</dbReference>
<proteinExistence type="predicted"/>
<reference evidence="1 2" key="1">
    <citation type="submission" date="2018-06" db="EMBL/GenBank/DDBJ databases">
        <title>Genomic Encyclopedia of Type Strains, Phase III (KMG-III): the genomes of soil and plant-associated and newly described type strains.</title>
        <authorList>
            <person name="Whitman W."/>
        </authorList>
    </citation>
    <scope>NUCLEOTIDE SEQUENCE [LARGE SCALE GENOMIC DNA]</scope>
    <source>
        <strain evidence="1 2">CECT 7945</strain>
    </source>
</reference>
<name>A0A2V4XBI8_9FLAO</name>
<evidence type="ECO:0008006" key="3">
    <source>
        <dbReference type="Google" id="ProtNLM"/>
    </source>
</evidence>
<evidence type="ECO:0000313" key="1">
    <source>
        <dbReference type="EMBL" id="PYE79257.1"/>
    </source>
</evidence>
<dbReference type="EMBL" id="QJTD01000012">
    <property type="protein sequence ID" value="PYE79257.1"/>
    <property type="molecule type" value="Genomic_DNA"/>
</dbReference>
<dbReference type="PROSITE" id="PS51257">
    <property type="entry name" value="PROKAR_LIPOPROTEIN"/>
    <property type="match status" value="1"/>
</dbReference>
<dbReference type="AlphaFoldDB" id="A0A2V4XBI8"/>
<accession>A0A2V4XBI8</accession>
<keyword evidence="2" id="KW-1185">Reference proteome</keyword>